<name>A0ABR1SAD9_9PEZI</name>
<proteinExistence type="predicted"/>
<protein>
    <recommendedName>
        <fullName evidence="3">F-box domain-containing protein</fullName>
    </recommendedName>
</protein>
<dbReference type="EMBL" id="JAQQWI010000007">
    <property type="protein sequence ID" value="KAK8028780.1"/>
    <property type="molecule type" value="Genomic_DNA"/>
</dbReference>
<keyword evidence="2" id="KW-1185">Reference proteome</keyword>
<evidence type="ECO:0000313" key="1">
    <source>
        <dbReference type="EMBL" id="KAK8028780.1"/>
    </source>
</evidence>
<dbReference type="Proteomes" id="UP001396898">
    <property type="component" value="Unassembled WGS sequence"/>
</dbReference>
<gene>
    <name evidence="1" type="ORF">PG991_005836</name>
</gene>
<evidence type="ECO:0000313" key="2">
    <source>
        <dbReference type="Proteomes" id="UP001396898"/>
    </source>
</evidence>
<comment type="caution">
    <text evidence="1">The sequence shown here is derived from an EMBL/GenBank/DDBJ whole genome shotgun (WGS) entry which is preliminary data.</text>
</comment>
<reference evidence="1 2" key="1">
    <citation type="submission" date="2023-01" db="EMBL/GenBank/DDBJ databases">
        <title>Analysis of 21 Apiospora genomes using comparative genomics revels a genus with tremendous synthesis potential of carbohydrate active enzymes and secondary metabolites.</title>
        <authorList>
            <person name="Sorensen T."/>
        </authorList>
    </citation>
    <scope>NUCLEOTIDE SEQUENCE [LARGE SCALE GENOMIC DNA]</scope>
    <source>
        <strain evidence="1 2">CBS 20057</strain>
    </source>
</reference>
<sequence>METLPVELLRLIYSYCDFPSTKVLREVNSTLADVGYEYLLSPSFTALSYRNDIDRLHNIALHHRLRGCIETVVINLSDLDDYDARHAAYGRHFLQLPEDRSDVLSAAFVEFEKIKLGRKSLAQFHTRRDDLREALTSLPNLKHVEVTFTQCPLDNQILREVYEVPGCRRMNRAAAYQNLEAIIFALHSVRLTSFSVDRFPLEIFKIPDQRRHWFTHAQSFASLSRLNMTIDPSGLQGPASAVKAVNGLGYLLQLPKNLQHLKLAFHPYNSWDSKFVLSFREMLNGFRYTQLSDLTLEGVSCEEEDLRDFLIMHASTLTRLRLGGRGLAKPFSASTGGVHLHEGTFKSLFTALRARMSKLERIHLEGIFECEPHGFSSHESYNFYPLTDESWEPVPRPGWVRASRKTISCQPFEEYVLVGGMYPGTLLAQQQDD</sequence>
<dbReference type="SUPFAM" id="SSF52047">
    <property type="entry name" value="RNI-like"/>
    <property type="match status" value="1"/>
</dbReference>
<accession>A0ABR1SAD9</accession>
<organism evidence="1 2">
    <name type="scientific">Apiospora marii</name>
    <dbReference type="NCBI Taxonomy" id="335849"/>
    <lineage>
        <taxon>Eukaryota</taxon>
        <taxon>Fungi</taxon>
        <taxon>Dikarya</taxon>
        <taxon>Ascomycota</taxon>
        <taxon>Pezizomycotina</taxon>
        <taxon>Sordariomycetes</taxon>
        <taxon>Xylariomycetidae</taxon>
        <taxon>Amphisphaeriales</taxon>
        <taxon>Apiosporaceae</taxon>
        <taxon>Apiospora</taxon>
    </lineage>
</organism>
<evidence type="ECO:0008006" key="3">
    <source>
        <dbReference type="Google" id="ProtNLM"/>
    </source>
</evidence>